<reference evidence="7 8" key="1">
    <citation type="submission" date="2019-11" db="EMBL/GenBank/DDBJ databases">
        <title>Comparative genomics of hydrocarbon-degrading Desulfosarcina strains.</title>
        <authorList>
            <person name="Watanabe M."/>
            <person name="Kojima H."/>
            <person name="Fukui M."/>
        </authorList>
    </citation>
    <scope>NUCLEOTIDE SEQUENCE [LARGE SCALE GENOMIC DNA]</scope>
    <source>
        <strain evidence="7 8">PP31</strain>
    </source>
</reference>
<accession>A0A5K7ZBU0</accession>
<dbReference type="EMBL" id="AP021875">
    <property type="protein sequence ID" value="BBO75914.1"/>
    <property type="molecule type" value="Genomic_DNA"/>
</dbReference>
<dbReference type="InterPro" id="IPR020948">
    <property type="entry name" value="P_starv_induced_PsiE-like"/>
</dbReference>
<feature type="transmembrane region" description="Helical" evidence="6">
    <location>
        <begin position="109"/>
        <end position="128"/>
    </location>
</feature>
<dbReference type="Pfam" id="PF06146">
    <property type="entry name" value="PsiE"/>
    <property type="match status" value="1"/>
</dbReference>
<evidence type="ECO:0000256" key="1">
    <source>
        <dbReference type="ARBA" id="ARBA00004651"/>
    </source>
</evidence>
<keyword evidence="3 6" id="KW-0812">Transmembrane</keyword>
<comment type="subcellular location">
    <subcellularLocation>
        <location evidence="1">Cell membrane</location>
        <topology evidence="1">Multi-pass membrane protein</topology>
    </subcellularLocation>
</comment>
<keyword evidence="8" id="KW-1185">Reference proteome</keyword>
<dbReference type="GO" id="GO:0005886">
    <property type="term" value="C:plasma membrane"/>
    <property type="evidence" value="ECO:0007669"/>
    <property type="project" value="UniProtKB-SubCell"/>
</dbReference>
<evidence type="ECO:0000256" key="2">
    <source>
        <dbReference type="ARBA" id="ARBA00022475"/>
    </source>
</evidence>
<evidence type="ECO:0000256" key="6">
    <source>
        <dbReference type="SAM" id="Phobius"/>
    </source>
</evidence>
<organism evidence="7 8">
    <name type="scientific">Desulfosarcina widdelii</name>
    <dbReference type="NCBI Taxonomy" id="947919"/>
    <lineage>
        <taxon>Bacteria</taxon>
        <taxon>Pseudomonadati</taxon>
        <taxon>Thermodesulfobacteriota</taxon>
        <taxon>Desulfobacteria</taxon>
        <taxon>Desulfobacterales</taxon>
        <taxon>Desulfosarcinaceae</taxon>
        <taxon>Desulfosarcina</taxon>
    </lineage>
</organism>
<evidence type="ECO:0008006" key="9">
    <source>
        <dbReference type="Google" id="ProtNLM"/>
    </source>
</evidence>
<keyword evidence="5 6" id="KW-0472">Membrane</keyword>
<evidence type="ECO:0000256" key="5">
    <source>
        <dbReference type="ARBA" id="ARBA00023136"/>
    </source>
</evidence>
<dbReference type="Proteomes" id="UP000427769">
    <property type="component" value="Chromosome"/>
</dbReference>
<feature type="transmembrane region" description="Helical" evidence="6">
    <location>
        <begin position="12"/>
        <end position="36"/>
    </location>
</feature>
<name>A0A5K7ZBU0_9BACT</name>
<proteinExistence type="predicted"/>
<protein>
    <recommendedName>
        <fullName evidence="9">Phosphate-starvation-inducible E-like protein</fullName>
    </recommendedName>
</protein>
<evidence type="ECO:0000313" key="8">
    <source>
        <dbReference type="Proteomes" id="UP000427769"/>
    </source>
</evidence>
<gene>
    <name evidence="7" type="ORF">DSCW_33310</name>
</gene>
<evidence type="ECO:0000256" key="4">
    <source>
        <dbReference type="ARBA" id="ARBA00022989"/>
    </source>
</evidence>
<dbReference type="KEGG" id="dwd:DSCW_33310"/>
<dbReference type="OrthoDB" id="5422704at2"/>
<evidence type="ECO:0000256" key="3">
    <source>
        <dbReference type="ARBA" id="ARBA00022692"/>
    </source>
</evidence>
<evidence type="ECO:0000313" key="7">
    <source>
        <dbReference type="EMBL" id="BBO75914.1"/>
    </source>
</evidence>
<dbReference type="AlphaFoldDB" id="A0A5K7ZBU0"/>
<sequence>MTRWLRTFEHTIIRCLIYMMALIILISTIELGYLLIKDIVSPPVFFLEIDELLELFGFFLLILIGIELLETIKAYLQDQVVHSEVVLEVALIAIARKVIILDLKEYDTTVLIGIAALILAIAGAYYIVRRKLRIDLSPNCGVPQEEKEGSQ</sequence>
<keyword evidence="2" id="KW-1003">Cell membrane</keyword>
<keyword evidence="4 6" id="KW-1133">Transmembrane helix</keyword>